<accession>A0A1T4W5D0</accession>
<reference evidence="2 3" key="1">
    <citation type="submission" date="2017-02" db="EMBL/GenBank/DDBJ databases">
        <authorList>
            <person name="Peterson S.W."/>
        </authorList>
    </citation>
    <scope>NUCLEOTIDE SEQUENCE [LARGE SCALE GENOMIC DNA]</scope>
    <source>
        <strain evidence="2 3">ATCC 49788</strain>
    </source>
</reference>
<sequence length="51" mass="5922">MLEQDSEKIDEVLQLFDELTEENQRLAIEFMKAIVSQESQIPVSEFSRCSS</sequence>
<protein>
    <submittedName>
        <fullName evidence="2">Uncharacterized protein</fullName>
    </submittedName>
</protein>
<gene>
    <name evidence="2" type="ORF">SAMN02745130_01042</name>
</gene>
<evidence type="ECO:0000313" key="3">
    <source>
        <dbReference type="Proteomes" id="UP000190460"/>
    </source>
</evidence>
<organism evidence="2 3">
    <name type="scientific">Thiothrix eikelboomii</name>
    <dbReference type="NCBI Taxonomy" id="92487"/>
    <lineage>
        <taxon>Bacteria</taxon>
        <taxon>Pseudomonadati</taxon>
        <taxon>Pseudomonadota</taxon>
        <taxon>Gammaproteobacteria</taxon>
        <taxon>Thiotrichales</taxon>
        <taxon>Thiotrichaceae</taxon>
        <taxon>Thiothrix</taxon>
    </lineage>
</organism>
<dbReference type="STRING" id="92487.SAMN02745130_01042"/>
<feature type="coiled-coil region" evidence="1">
    <location>
        <begin position="2"/>
        <end position="29"/>
    </location>
</feature>
<dbReference type="Proteomes" id="UP000190460">
    <property type="component" value="Unassembled WGS sequence"/>
</dbReference>
<evidence type="ECO:0000313" key="2">
    <source>
        <dbReference type="EMBL" id="SKA72349.1"/>
    </source>
</evidence>
<dbReference type="EMBL" id="FUYB01000003">
    <property type="protein sequence ID" value="SKA72349.1"/>
    <property type="molecule type" value="Genomic_DNA"/>
</dbReference>
<evidence type="ECO:0000256" key="1">
    <source>
        <dbReference type="SAM" id="Coils"/>
    </source>
</evidence>
<proteinExistence type="predicted"/>
<keyword evidence="3" id="KW-1185">Reference proteome</keyword>
<keyword evidence="1" id="KW-0175">Coiled coil</keyword>
<name>A0A1T4W5D0_9GAMM</name>
<dbReference type="AlphaFoldDB" id="A0A1T4W5D0"/>